<accession>A0A8J4YAG3</accession>
<evidence type="ECO:0000313" key="3">
    <source>
        <dbReference type="Proteomes" id="UP000770661"/>
    </source>
</evidence>
<feature type="compositionally biased region" description="Basic and acidic residues" evidence="1">
    <location>
        <begin position="155"/>
        <end position="179"/>
    </location>
</feature>
<keyword evidence="3" id="KW-1185">Reference proteome</keyword>
<evidence type="ECO:0000313" key="2">
    <source>
        <dbReference type="EMBL" id="KAG0719666.1"/>
    </source>
</evidence>
<reference evidence="2" key="1">
    <citation type="submission" date="2020-07" db="EMBL/GenBank/DDBJ databases">
        <title>The High-quality genome of the commercially important snow crab, Chionoecetes opilio.</title>
        <authorList>
            <person name="Jeong J.-H."/>
            <person name="Ryu S."/>
        </authorList>
    </citation>
    <scope>NUCLEOTIDE SEQUENCE</scope>
    <source>
        <strain evidence="2">MADBK_172401_WGS</strain>
        <tissue evidence="2">Digestive gland</tissue>
    </source>
</reference>
<evidence type="ECO:0000256" key="1">
    <source>
        <dbReference type="SAM" id="MobiDB-lite"/>
    </source>
</evidence>
<evidence type="ECO:0008006" key="4">
    <source>
        <dbReference type="Google" id="ProtNLM"/>
    </source>
</evidence>
<dbReference type="OrthoDB" id="10013064at2759"/>
<gene>
    <name evidence="2" type="ORF">GWK47_050022</name>
</gene>
<feature type="region of interest" description="Disordered" evidence="1">
    <location>
        <begin position="1"/>
        <end position="33"/>
    </location>
</feature>
<feature type="compositionally biased region" description="Low complexity" evidence="1">
    <location>
        <begin position="10"/>
        <end position="22"/>
    </location>
</feature>
<dbReference type="SUPFAM" id="SSF63748">
    <property type="entry name" value="Tudor/PWWP/MBT"/>
    <property type="match status" value="2"/>
</dbReference>
<feature type="region of interest" description="Disordered" evidence="1">
    <location>
        <begin position="155"/>
        <end position="207"/>
    </location>
</feature>
<feature type="compositionally biased region" description="Basic and acidic residues" evidence="1">
    <location>
        <begin position="198"/>
        <end position="207"/>
    </location>
</feature>
<dbReference type="Proteomes" id="UP000770661">
    <property type="component" value="Unassembled WGS sequence"/>
</dbReference>
<organism evidence="2 3">
    <name type="scientific">Chionoecetes opilio</name>
    <name type="common">Atlantic snow crab</name>
    <name type="synonym">Cancer opilio</name>
    <dbReference type="NCBI Taxonomy" id="41210"/>
    <lineage>
        <taxon>Eukaryota</taxon>
        <taxon>Metazoa</taxon>
        <taxon>Ecdysozoa</taxon>
        <taxon>Arthropoda</taxon>
        <taxon>Crustacea</taxon>
        <taxon>Multicrustacea</taxon>
        <taxon>Malacostraca</taxon>
        <taxon>Eumalacostraca</taxon>
        <taxon>Eucarida</taxon>
        <taxon>Decapoda</taxon>
        <taxon>Pleocyemata</taxon>
        <taxon>Brachyura</taxon>
        <taxon>Eubrachyura</taxon>
        <taxon>Majoidea</taxon>
        <taxon>Majidae</taxon>
        <taxon>Chionoecetes</taxon>
    </lineage>
</organism>
<proteinExistence type="predicted"/>
<name>A0A8J4YAG3_CHIOP</name>
<dbReference type="EMBL" id="JACEEZ010014154">
    <property type="protein sequence ID" value="KAG0719666.1"/>
    <property type="molecule type" value="Genomic_DNA"/>
</dbReference>
<sequence>MEEESEMEGLSDSSSDDTLSSSSEEEWVDVSKTTVSKSRLGYPYKSGDLVWAQVEGPWWPGYVDQVYPQTKRVSVYRVGLKQENSTKIDLSRVRSFQYGDVPDFVDRGESGFTEALQVTESFCLLRNHGNKISAHKFFTMPPEEQDALIIVSFTPKDDPALSPPEGKRTRGQTREKEQPITHTGWYHEPLNSDSDDGMGERGEDKYMSGRDLGRMQKALRSRRRENEKLIKYLKSAACMEHLWQIFSGQKQCERHKLYQSEVTRRSLLWSGIGPFQLDQDDDQILSVVDFLHTEMNKKQPDFHLAQDYVFKVWMPEAIKEALRMVFKVPEDMLELALDEGYRENLTERRSRRLDFVGKLVRGAERVRSTWCDVTGDASGLVISVATI</sequence>
<comment type="caution">
    <text evidence="2">The sequence shown here is derived from an EMBL/GenBank/DDBJ whole genome shotgun (WGS) entry which is preliminary data.</text>
</comment>
<dbReference type="Gene3D" id="2.30.30.140">
    <property type="match status" value="1"/>
</dbReference>
<protein>
    <recommendedName>
        <fullName evidence="4">PWWP domain-containing protein</fullName>
    </recommendedName>
</protein>
<dbReference type="AlphaFoldDB" id="A0A8J4YAG3"/>